<feature type="region of interest" description="Disordered" evidence="2">
    <location>
        <begin position="1"/>
        <end position="37"/>
    </location>
</feature>
<evidence type="ECO:0000313" key="6">
    <source>
        <dbReference type="Proteomes" id="UP000590647"/>
    </source>
</evidence>
<reference evidence="5 6" key="1">
    <citation type="submission" date="2020-08" db="EMBL/GenBank/DDBJ databases">
        <title>Sequencing the genomes of 1000 actinobacteria strains.</title>
        <authorList>
            <person name="Klenk H.-P."/>
        </authorList>
    </citation>
    <scope>NUCLEOTIDE SEQUENCE [LARGE SCALE GENOMIC DNA]</scope>
    <source>
        <strain evidence="5 6">DSM 40084</strain>
    </source>
</reference>
<feature type="compositionally biased region" description="Basic residues" evidence="2">
    <location>
        <begin position="27"/>
        <end position="37"/>
    </location>
</feature>
<dbReference type="Gene3D" id="3.30.70.2390">
    <property type="match status" value="1"/>
</dbReference>
<dbReference type="InterPro" id="IPR004474">
    <property type="entry name" value="LytR_CpsA_psr"/>
</dbReference>
<dbReference type="Proteomes" id="UP000590647">
    <property type="component" value="Unassembled WGS sequence"/>
</dbReference>
<sequence>MRGKQTPMTVISSRRTEPPRHRAAPREHRRRGGRRRGRGVRAGLAACLALLVLAGAGAGWLYLKLDGDISTFDSGGLSDDRPGAGSSKGENVLVIGSDTRTGGNEALGGGDKDDVGRSDTAFLLHVYADHRHAVAVSIPRDTLVTIPPCRLPDGTWTKAQPDTMFNAAYSVGQTAKGNPACTQNTVEQLTGMRVDHTVVVDFKGFARLTDVVGGVRVCLPQDVYENDLDPHLTAPGKLLFHKGEQTVSGQKALDYVRIRHGIGDGSDIGRIKRQQAFVASLLKEVKSKGLTPTRLLPLAEAATKSLTVDPGLGSADKLISFAMSLKDIDLHDTKFVTLPWRYEGSRVAIVQPDADDLWAALRADRTIDGKDAGGKKTGASGSAAPVSPTPVSGEGIDVAVYNGTSVPGLAARAAAALTSDGFTVTGTATASAQDHTTTLVEYGPGLEDRARTVAAAFPGAELQPVTRSGISVVLGQSYADTPAASASASASPTPTPTPTPTAVPSEVADGARSADENPCSDLTYG</sequence>
<evidence type="ECO:0000259" key="4">
    <source>
        <dbReference type="Pfam" id="PF13399"/>
    </source>
</evidence>
<evidence type="ECO:0000259" key="3">
    <source>
        <dbReference type="Pfam" id="PF03816"/>
    </source>
</evidence>
<dbReference type="AlphaFoldDB" id="A0A7W9HA88"/>
<feature type="compositionally biased region" description="Basic and acidic residues" evidence="2">
    <location>
        <begin position="14"/>
        <end position="26"/>
    </location>
</feature>
<keyword evidence="6" id="KW-1185">Reference proteome</keyword>
<comment type="caution">
    <text evidence="5">The sequence shown here is derived from an EMBL/GenBank/DDBJ whole genome shotgun (WGS) entry which is preliminary data.</text>
</comment>
<dbReference type="Gene3D" id="3.40.630.190">
    <property type="entry name" value="LCP protein"/>
    <property type="match status" value="1"/>
</dbReference>
<evidence type="ECO:0000256" key="2">
    <source>
        <dbReference type="SAM" id="MobiDB-lite"/>
    </source>
</evidence>
<dbReference type="InterPro" id="IPR027381">
    <property type="entry name" value="LytR/CpsA/Psr_C"/>
</dbReference>
<feature type="region of interest" description="Disordered" evidence="2">
    <location>
        <begin position="369"/>
        <end position="389"/>
    </location>
</feature>
<dbReference type="InterPro" id="IPR050922">
    <property type="entry name" value="LytR/CpsA/Psr_CW_biosynth"/>
</dbReference>
<accession>A0A7W9HA88</accession>
<dbReference type="PANTHER" id="PTHR33392:SF6">
    <property type="entry name" value="POLYISOPRENYL-TEICHOIC ACID--PEPTIDOGLYCAN TEICHOIC ACID TRANSFERASE TAGU"/>
    <property type="match status" value="1"/>
</dbReference>
<feature type="domain" description="LytR/CpsA/Psr regulator C-terminal" evidence="4">
    <location>
        <begin position="396"/>
        <end position="478"/>
    </location>
</feature>
<organism evidence="5 6">
    <name type="scientific">Streptomyces caelestis</name>
    <dbReference type="NCBI Taxonomy" id="36816"/>
    <lineage>
        <taxon>Bacteria</taxon>
        <taxon>Bacillati</taxon>
        <taxon>Actinomycetota</taxon>
        <taxon>Actinomycetes</taxon>
        <taxon>Kitasatosporales</taxon>
        <taxon>Streptomycetaceae</taxon>
        <taxon>Streptomyces</taxon>
    </lineage>
</organism>
<dbReference type="Pfam" id="PF13399">
    <property type="entry name" value="LytR_C"/>
    <property type="match status" value="1"/>
</dbReference>
<name>A0A7W9HA88_9ACTN</name>
<feature type="compositionally biased region" description="Polar residues" evidence="2">
    <location>
        <begin position="1"/>
        <end position="13"/>
    </location>
</feature>
<feature type="domain" description="Cell envelope-related transcriptional attenuator" evidence="3">
    <location>
        <begin position="117"/>
        <end position="286"/>
    </location>
</feature>
<feature type="region of interest" description="Disordered" evidence="2">
    <location>
        <begin position="481"/>
        <end position="525"/>
    </location>
</feature>
<dbReference type="PANTHER" id="PTHR33392">
    <property type="entry name" value="POLYISOPRENYL-TEICHOIC ACID--PEPTIDOGLYCAN TEICHOIC ACID TRANSFERASE TAGU"/>
    <property type="match status" value="1"/>
</dbReference>
<dbReference type="EMBL" id="JACHNE010000001">
    <property type="protein sequence ID" value="MBB5798246.1"/>
    <property type="molecule type" value="Genomic_DNA"/>
</dbReference>
<protein>
    <submittedName>
        <fullName evidence="5">LCP family protein required for cell wall assembly</fullName>
    </submittedName>
</protein>
<evidence type="ECO:0000313" key="5">
    <source>
        <dbReference type="EMBL" id="MBB5798246.1"/>
    </source>
</evidence>
<gene>
    <name evidence="5" type="ORF">HDA41_006210</name>
</gene>
<feature type="compositionally biased region" description="Low complexity" evidence="2">
    <location>
        <begin position="481"/>
        <end position="492"/>
    </location>
</feature>
<feature type="region of interest" description="Disordered" evidence="2">
    <location>
        <begin position="77"/>
        <end position="112"/>
    </location>
</feature>
<comment type="similarity">
    <text evidence="1">Belongs to the LytR/CpsA/Psr (LCP) family.</text>
</comment>
<dbReference type="Pfam" id="PF03816">
    <property type="entry name" value="LytR_cpsA_psr"/>
    <property type="match status" value="1"/>
</dbReference>
<evidence type="ECO:0000256" key="1">
    <source>
        <dbReference type="ARBA" id="ARBA00006068"/>
    </source>
</evidence>
<proteinExistence type="inferred from homology"/>
<dbReference type="NCBIfam" id="TIGR00350">
    <property type="entry name" value="lytR_cpsA_psr"/>
    <property type="match status" value="1"/>
</dbReference>